<dbReference type="GO" id="GO:0003824">
    <property type="term" value="F:catalytic activity"/>
    <property type="evidence" value="ECO:0007669"/>
    <property type="project" value="InterPro"/>
</dbReference>
<dbReference type="EMBL" id="CP045997">
    <property type="protein sequence ID" value="QHV95806.1"/>
    <property type="molecule type" value="Genomic_DNA"/>
</dbReference>
<gene>
    <name evidence="3" type="ORF">GJR95_12650</name>
</gene>
<dbReference type="Pfam" id="PF03372">
    <property type="entry name" value="Exo_endo_phos"/>
    <property type="match status" value="1"/>
</dbReference>
<accession>A0A6P1VWQ9</accession>
<protein>
    <recommendedName>
        <fullName evidence="2">Endonuclease/exonuclease/phosphatase domain-containing protein</fullName>
    </recommendedName>
</protein>
<dbReference type="InterPro" id="IPR036691">
    <property type="entry name" value="Endo/exonu/phosph_ase_sf"/>
</dbReference>
<keyword evidence="1" id="KW-0472">Membrane</keyword>
<dbReference type="InterPro" id="IPR005135">
    <property type="entry name" value="Endo/exonuclease/phosphatase"/>
</dbReference>
<proteinExistence type="predicted"/>
<dbReference type="Gene3D" id="3.60.10.10">
    <property type="entry name" value="Endonuclease/exonuclease/phosphatase"/>
    <property type="match status" value="1"/>
</dbReference>
<sequence length="346" mass="39434">MLASTSSATYRSRLPKKLVNAHWLNRWLAVLSISLFASSLAGRFLGRFYFFELFSHFTIQYQWVSYGFIGLWLLYWLIYWKEVKPVLSVLAIASLVSTAYLNQTSWIPGDYDTAIPSAKGNVRVVHANVLYSRDEYATTVAMLKQQRSDLYVLQEMTPDKIRLVTTQVAAEFPYWFACPSKQQVWTLVGSRTAFQIDLPLARKRHIISLTTQVRGQAIGLVTVHPHTPVIPSWFRERNAQLAFAAHKTRYNARPTVLIGDFNISPFSPIYEELFKPDAGRMKTGQKGMLTAARQIKTQPTWPSFLPPMMIPIDHAFVNSGFTPLSFRTLDQAGSDHRAIVVDLKLR</sequence>
<keyword evidence="1" id="KW-0812">Transmembrane</keyword>
<evidence type="ECO:0000313" key="3">
    <source>
        <dbReference type="EMBL" id="QHV95806.1"/>
    </source>
</evidence>
<organism evidence="3 4">
    <name type="scientific">Spirosoma endbachense</name>
    <dbReference type="NCBI Taxonomy" id="2666025"/>
    <lineage>
        <taxon>Bacteria</taxon>
        <taxon>Pseudomonadati</taxon>
        <taxon>Bacteroidota</taxon>
        <taxon>Cytophagia</taxon>
        <taxon>Cytophagales</taxon>
        <taxon>Cytophagaceae</taxon>
        <taxon>Spirosoma</taxon>
    </lineage>
</organism>
<dbReference type="SUPFAM" id="SSF56219">
    <property type="entry name" value="DNase I-like"/>
    <property type="match status" value="1"/>
</dbReference>
<evidence type="ECO:0000259" key="2">
    <source>
        <dbReference type="Pfam" id="PF03372"/>
    </source>
</evidence>
<reference evidence="3 4" key="1">
    <citation type="submission" date="2019-11" db="EMBL/GenBank/DDBJ databases">
        <title>Spirosoma endbachense sp. nov., isolated from a natural salt meadow.</title>
        <authorList>
            <person name="Rojas J."/>
            <person name="Ambika Manirajan B."/>
            <person name="Ratering S."/>
            <person name="Suarez C."/>
            <person name="Geissler-Plaum R."/>
            <person name="Schnell S."/>
        </authorList>
    </citation>
    <scope>NUCLEOTIDE SEQUENCE [LARGE SCALE GENOMIC DNA]</scope>
    <source>
        <strain evidence="3 4">I-24</strain>
    </source>
</reference>
<feature type="domain" description="Endonuclease/exonuclease/phosphatase" evidence="2">
    <location>
        <begin position="127"/>
        <end position="336"/>
    </location>
</feature>
<dbReference type="AlphaFoldDB" id="A0A6P1VWQ9"/>
<evidence type="ECO:0000256" key="1">
    <source>
        <dbReference type="SAM" id="Phobius"/>
    </source>
</evidence>
<dbReference type="Proteomes" id="UP000464577">
    <property type="component" value="Chromosome"/>
</dbReference>
<feature type="transmembrane region" description="Helical" evidence="1">
    <location>
        <begin position="86"/>
        <end position="102"/>
    </location>
</feature>
<keyword evidence="4" id="KW-1185">Reference proteome</keyword>
<feature type="transmembrane region" description="Helical" evidence="1">
    <location>
        <begin position="27"/>
        <end position="51"/>
    </location>
</feature>
<dbReference type="RefSeq" id="WP_162386215.1">
    <property type="nucleotide sequence ID" value="NZ_CP045997.1"/>
</dbReference>
<keyword evidence="1" id="KW-1133">Transmembrane helix</keyword>
<feature type="transmembrane region" description="Helical" evidence="1">
    <location>
        <begin position="63"/>
        <end position="80"/>
    </location>
</feature>
<dbReference type="KEGG" id="senf:GJR95_12650"/>
<name>A0A6P1VWQ9_9BACT</name>
<evidence type="ECO:0000313" key="4">
    <source>
        <dbReference type="Proteomes" id="UP000464577"/>
    </source>
</evidence>